<dbReference type="Gene3D" id="3.30.70.330">
    <property type="match status" value="1"/>
</dbReference>
<dbReference type="InterPro" id="IPR012678">
    <property type="entry name" value="Ribosomal_uL23/eL15/eS24_sf"/>
</dbReference>
<dbReference type="HAMAP" id="MF_01369_B">
    <property type="entry name" value="Ribosomal_uL23_B"/>
    <property type="match status" value="1"/>
</dbReference>
<comment type="similarity">
    <text evidence="1 5">Belongs to the universal ribosomal protein uL23 family.</text>
</comment>
<evidence type="ECO:0000256" key="3">
    <source>
        <dbReference type="ARBA" id="ARBA00023274"/>
    </source>
</evidence>
<evidence type="ECO:0000313" key="6">
    <source>
        <dbReference type="EMBL" id="ALO21101.1"/>
    </source>
</evidence>
<comment type="function">
    <text evidence="5">Binds to 23S rRNA.</text>
</comment>
<proteinExistence type="inferred from homology"/>
<evidence type="ECO:0000256" key="5">
    <source>
        <dbReference type="HAMAP-Rule" id="MF_01369"/>
    </source>
</evidence>
<keyword evidence="5" id="KW-0699">rRNA-binding</keyword>
<dbReference type="AlphaFoldDB" id="A0A0S2ID31"/>
<organism evidence="6">
    <name type="scientific">Staurocarteria crucifera</name>
    <dbReference type="NCBI Taxonomy" id="47781"/>
    <lineage>
        <taxon>Eukaryota</taxon>
        <taxon>Viridiplantae</taxon>
        <taxon>Chlorophyta</taxon>
        <taxon>core chlorophytes</taxon>
        <taxon>Chlorophyceae</taxon>
        <taxon>CS clade</taxon>
        <taxon>Chlamydomonadales</taxon>
        <taxon>Chlamydomonadaceae</taxon>
        <taxon>Staurocarteria</taxon>
    </lineage>
</organism>
<keyword evidence="5" id="KW-0694">RNA-binding</keyword>
<dbReference type="GO" id="GO:0005840">
    <property type="term" value="C:ribosome"/>
    <property type="evidence" value="ECO:0007669"/>
    <property type="project" value="UniProtKB-KW"/>
</dbReference>
<geneLocation type="chloroplast" evidence="6"/>
<comment type="subcellular location">
    <subcellularLocation>
        <location evidence="5">Plastid</location>
        <location evidence="5">Chloroplast</location>
    </subcellularLocation>
</comment>
<name>A0A0S2ID31_9CHLO</name>
<accession>A0A0S2ID31</accession>
<keyword evidence="6" id="KW-0150">Chloroplast</keyword>
<evidence type="ECO:0000256" key="2">
    <source>
        <dbReference type="ARBA" id="ARBA00022980"/>
    </source>
</evidence>
<sequence length="129" mass="14586">MTQIVRNPQEIQNLLETNGAYSSTALIDLIKYPVITEKSYSAIFTKTQYTFDVDLRLNKTQIKKLFEKLFQINIIAVNTHRPPRQYLRVGAKIGAKPRYKRVILTVQKGQSISNLNCTTLIPASGGTKS</sequence>
<dbReference type="InterPro" id="IPR012677">
    <property type="entry name" value="Nucleotide-bd_a/b_plait_sf"/>
</dbReference>
<dbReference type="EMBL" id="KT624871">
    <property type="protein sequence ID" value="ALO21101.1"/>
    <property type="molecule type" value="Genomic_DNA"/>
</dbReference>
<dbReference type="GO" id="GO:0019843">
    <property type="term" value="F:rRNA binding"/>
    <property type="evidence" value="ECO:0007669"/>
    <property type="project" value="UniProtKB-UniRule"/>
</dbReference>
<dbReference type="Pfam" id="PF00276">
    <property type="entry name" value="Ribosomal_L23"/>
    <property type="match status" value="1"/>
</dbReference>
<dbReference type="GO" id="GO:0006412">
    <property type="term" value="P:translation"/>
    <property type="evidence" value="ECO:0007669"/>
    <property type="project" value="UniProtKB-UniRule"/>
</dbReference>
<dbReference type="PANTHER" id="PTHR11620">
    <property type="entry name" value="60S RIBOSOMAL PROTEIN L23A"/>
    <property type="match status" value="1"/>
</dbReference>
<gene>
    <name evidence="5 6" type="primary">rpl23</name>
</gene>
<dbReference type="InterPro" id="IPR013025">
    <property type="entry name" value="Ribosomal_uL23-like"/>
</dbReference>
<keyword evidence="6" id="KW-0934">Plastid</keyword>
<evidence type="ECO:0000256" key="4">
    <source>
        <dbReference type="ARBA" id="ARBA00035287"/>
    </source>
</evidence>
<evidence type="ECO:0000256" key="1">
    <source>
        <dbReference type="ARBA" id="ARBA00006700"/>
    </source>
</evidence>
<dbReference type="SUPFAM" id="SSF54189">
    <property type="entry name" value="Ribosomal proteins S24e, L23 and L15e"/>
    <property type="match status" value="1"/>
</dbReference>
<keyword evidence="3 5" id="KW-0687">Ribonucleoprotein</keyword>
<dbReference type="GO" id="GO:0009507">
    <property type="term" value="C:chloroplast"/>
    <property type="evidence" value="ECO:0007669"/>
    <property type="project" value="UniProtKB-SubCell"/>
</dbReference>
<dbReference type="GO" id="GO:0003735">
    <property type="term" value="F:structural constituent of ribosome"/>
    <property type="evidence" value="ECO:0007669"/>
    <property type="project" value="InterPro"/>
</dbReference>
<dbReference type="GO" id="GO:1990904">
    <property type="term" value="C:ribonucleoprotein complex"/>
    <property type="evidence" value="ECO:0007669"/>
    <property type="project" value="UniProtKB-KW"/>
</dbReference>
<comment type="subunit">
    <text evidence="5">Part of the 50S ribosomal subunit.</text>
</comment>
<protein>
    <recommendedName>
        <fullName evidence="4 5">Large ribosomal subunit protein uL23c</fullName>
    </recommendedName>
</protein>
<keyword evidence="2 5" id="KW-0689">Ribosomal protein</keyword>
<reference evidence="6" key="1">
    <citation type="journal article" date="2015" name="BMC Evol. Biol.">
        <title>Chloroplast phylogenomic analysis of chlorophyte green algae identifies a novel lineage sister to the Sphaeropleales (Chlorophyceae).</title>
        <authorList>
            <person name="Lemieux C."/>
            <person name="Vincent A.T."/>
            <person name="Labarre A."/>
            <person name="Otis C."/>
            <person name="Turmel M."/>
        </authorList>
    </citation>
    <scope>NUCLEOTIDE SEQUENCE</scope>
</reference>